<dbReference type="InterPro" id="IPR027417">
    <property type="entry name" value="P-loop_NTPase"/>
</dbReference>
<protein>
    <recommendedName>
        <fullName evidence="1">Endonuclease GajA/Old nuclease/RecF-like AAA domain-containing protein</fullName>
    </recommendedName>
</protein>
<dbReference type="InterPro" id="IPR041685">
    <property type="entry name" value="AAA_GajA/Old/RecF-like"/>
</dbReference>
<sequence length="651" mass="75073">MIIGIVLRYYKTYQGRNYIPLTDSDQFCGLVGNNGIGKSSILEALDACFNDKSWNFNTATKKSGLNSTNPEIVPIFLLKKTDIPDEYQEVARSLDNTVRNISTDNLTSQPQIDFYNHLQSIVKNTNNNLNDCYFLPIGLDYKGGVSLSFFNNRKLVEDFYNEKLHKADIVLPPHIPSKNKLDEELETFMKLWSFIKDKFDYIYIPREIDPESFTRLETTEVQVLMGESLEKILSQRVTKKQITDINKSLNDFLDEISQELDGYSYRTITDRQQNLRRSDVNNLIIQAFFSIRKLHKEKGVNWLDINSLSSGEKQKAIINIAYKLLINHRASGDNLIIGIDEPESSLHISACYDQFSTLYEMSRECMQVIFSTHWYGFLPTVESGSATFINRSAETHQFDQVNLANYREQVKHISKGSRKVMPFDVRLKSLNDFVQSVISSTTSEEPYNWLICEGSSEKIYLSEYFKDLVVNNKLRIVPVGGAGEIKRLYKYLFASYDDFKREMVGKIYLLSDTDSQLVQYEVTNESNLLCNRIVSGSNYITDLVNINSSHVSPSTTIEDVLNGKAFVETLVTFRDDYPEHLGFLDSHSMEDVKEVCSRSALDLKTSETDKLLNFFKQEGVKYEFSKRYIDIIDDSYEIPDWITKIRQYFES</sequence>
<name>A0ABN4N682_9GAMM</name>
<dbReference type="Pfam" id="PF13175">
    <property type="entry name" value="AAA_15"/>
    <property type="match status" value="1"/>
</dbReference>
<keyword evidence="3" id="KW-1185">Reference proteome</keyword>
<dbReference type="PANTHER" id="PTHR43581">
    <property type="entry name" value="ATP/GTP PHOSPHATASE"/>
    <property type="match status" value="1"/>
</dbReference>
<organism evidence="2 3">
    <name type="scientific">Psychrobacter alimentarius</name>
    <dbReference type="NCBI Taxonomy" id="261164"/>
    <lineage>
        <taxon>Bacteria</taxon>
        <taxon>Pseudomonadati</taxon>
        <taxon>Pseudomonadota</taxon>
        <taxon>Gammaproteobacteria</taxon>
        <taxon>Moraxellales</taxon>
        <taxon>Moraxellaceae</taxon>
        <taxon>Psychrobacter</taxon>
    </lineage>
</organism>
<dbReference type="InterPro" id="IPR051396">
    <property type="entry name" value="Bact_Antivir_Def_Nuclease"/>
</dbReference>
<evidence type="ECO:0000259" key="1">
    <source>
        <dbReference type="Pfam" id="PF13175"/>
    </source>
</evidence>
<evidence type="ECO:0000313" key="3">
    <source>
        <dbReference type="Proteomes" id="UP000076104"/>
    </source>
</evidence>
<dbReference type="GeneID" id="33060045"/>
<dbReference type="RefSeq" id="WP_062845465.1">
    <property type="nucleotide sequence ID" value="NZ_CP014945.1"/>
</dbReference>
<dbReference type="CDD" id="cd00267">
    <property type="entry name" value="ABC_ATPase"/>
    <property type="match status" value="1"/>
</dbReference>
<feature type="domain" description="Endonuclease GajA/Old nuclease/RecF-like AAA" evidence="1">
    <location>
        <begin position="5"/>
        <end position="373"/>
    </location>
</feature>
<evidence type="ECO:0000313" key="2">
    <source>
        <dbReference type="EMBL" id="AMT97956.1"/>
    </source>
</evidence>
<dbReference type="SUPFAM" id="SSF52540">
    <property type="entry name" value="P-loop containing nucleoside triphosphate hydrolases"/>
    <property type="match status" value="1"/>
</dbReference>
<dbReference type="EMBL" id="CP014945">
    <property type="protein sequence ID" value="AMT97956.1"/>
    <property type="molecule type" value="Genomic_DNA"/>
</dbReference>
<dbReference type="PANTHER" id="PTHR43581:SF4">
    <property type="entry name" value="ATP_GTP PHOSPHATASE"/>
    <property type="match status" value="1"/>
</dbReference>
<dbReference type="Gene3D" id="3.40.50.300">
    <property type="entry name" value="P-loop containing nucleotide triphosphate hydrolases"/>
    <property type="match status" value="1"/>
</dbReference>
<gene>
    <name evidence="2" type="ORF">A3K91_2382</name>
</gene>
<reference evidence="2 3" key="1">
    <citation type="submission" date="2016-03" db="EMBL/GenBank/DDBJ databases">
        <title>Genome sequencing of Psychrobacter alimentarius PAMC 27889.</title>
        <authorList>
            <person name="Lee J."/>
            <person name="Kim O.-S."/>
        </authorList>
    </citation>
    <scope>NUCLEOTIDE SEQUENCE [LARGE SCALE GENOMIC DNA]</scope>
    <source>
        <strain evidence="2 3">PAMC 27889</strain>
    </source>
</reference>
<accession>A0ABN4N682</accession>
<proteinExistence type="predicted"/>
<dbReference type="Proteomes" id="UP000076104">
    <property type="component" value="Chromosome"/>
</dbReference>